<name>A0A1S6QIA5_9LACO</name>
<accession>A0A1S6QIA5</accession>
<dbReference type="Pfam" id="PF12840">
    <property type="entry name" value="HTH_20"/>
    <property type="match status" value="1"/>
</dbReference>
<sequence>MSVKRVSEFAKLMSDEKIVLILKVTNVSEGVTAKKISEKAGVPVSQLYYKIKKLVDAGLLEIVNVKSVKNLQEYYYSSAGFRDANQEFDGNEMDVSAAWVADHSDEVAQWLLYTNQRFLDSLQYDTKMYGKATDYKQQIHSSYLTDTAQLSKEAEDKLFNDVRKLLQDAEKNDKGKDKQTINFIFEKWMER</sequence>
<dbReference type="eggNOG" id="COG0640">
    <property type="taxonomic scope" value="Bacteria"/>
</dbReference>
<evidence type="ECO:0000313" key="2">
    <source>
        <dbReference type="EMBL" id="AQW21343.1"/>
    </source>
</evidence>
<dbReference type="AlphaFoldDB" id="A0A1S6QIA5"/>
<dbReference type="InterPro" id="IPR036390">
    <property type="entry name" value="WH_DNA-bd_sf"/>
</dbReference>
<dbReference type="Proteomes" id="UP000030361">
    <property type="component" value="Chromosome"/>
</dbReference>
<proteinExistence type="predicted"/>
<keyword evidence="3" id="KW-1185">Reference proteome</keyword>
<evidence type="ECO:0000256" key="1">
    <source>
        <dbReference type="ARBA" id="ARBA00023125"/>
    </source>
</evidence>
<dbReference type="OrthoDB" id="2314876at2"/>
<keyword evidence="1" id="KW-0238">DNA-binding</keyword>
<dbReference type="KEGG" id="lcu:PL11_005065"/>
<dbReference type="InterPro" id="IPR036388">
    <property type="entry name" value="WH-like_DNA-bd_sf"/>
</dbReference>
<dbReference type="InterPro" id="IPR011991">
    <property type="entry name" value="ArsR-like_HTH"/>
</dbReference>
<dbReference type="GO" id="GO:0003677">
    <property type="term" value="F:DNA binding"/>
    <property type="evidence" value="ECO:0007669"/>
    <property type="project" value="UniProtKB-KW"/>
</dbReference>
<dbReference type="SUPFAM" id="SSF46785">
    <property type="entry name" value="Winged helix' DNA-binding domain"/>
    <property type="match status" value="1"/>
</dbReference>
<dbReference type="CDD" id="cd00090">
    <property type="entry name" value="HTH_ARSR"/>
    <property type="match status" value="1"/>
</dbReference>
<dbReference type="RefSeq" id="WP_035167793.1">
    <property type="nucleotide sequence ID" value="NZ_CP018906.1"/>
</dbReference>
<reference evidence="2 3" key="1">
    <citation type="journal article" date="2015" name="Genome Announc.">
        <title>Genome Sequence of Lactobacillus curieae CCTCC M 2011381T, a Novel Producer of Gamma-aminobutyric Acid.</title>
        <authorList>
            <person name="Wang Y."/>
            <person name="Wang Y."/>
            <person name="Lang C."/>
            <person name="Wei D."/>
            <person name="Xu P."/>
            <person name="Xie J."/>
        </authorList>
    </citation>
    <scope>NUCLEOTIDE SEQUENCE [LARGE SCALE GENOMIC DNA]</scope>
    <source>
        <strain evidence="2 3">CCTCC M 2011381</strain>
    </source>
</reference>
<gene>
    <name evidence="2" type="ORF">PL11_005065</name>
</gene>
<evidence type="ECO:0000313" key="3">
    <source>
        <dbReference type="Proteomes" id="UP000030361"/>
    </source>
</evidence>
<protein>
    <submittedName>
        <fullName evidence="2">Transcriptional regulator</fullName>
    </submittedName>
</protein>
<dbReference type="EMBL" id="CP018906">
    <property type="protein sequence ID" value="AQW21343.1"/>
    <property type="molecule type" value="Genomic_DNA"/>
</dbReference>
<organism evidence="2 3">
    <name type="scientific">Lentilactobacillus curieae</name>
    <dbReference type="NCBI Taxonomy" id="1138822"/>
    <lineage>
        <taxon>Bacteria</taxon>
        <taxon>Bacillati</taxon>
        <taxon>Bacillota</taxon>
        <taxon>Bacilli</taxon>
        <taxon>Lactobacillales</taxon>
        <taxon>Lactobacillaceae</taxon>
        <taxon>Lentilactobacillus</taxon>
    </lineage>
</organism>
<dbReference type="Gene3D" id="1.10.10.10">
    <property type="entry name" value="Winged helix-like DNA-binding domain superfamily/Winged helix DNA-binding domain"/>
    <property type="match status" value="1"/>
</dbReference>